<dbReference type="Proteomes" id="UP001320768">
    <property type="component" value="Unassembled WGS sequence"/>
</dbReference>
<organism evidence="1 2">
    <name type="scientific">Candidatus Synchoanobacter obligatus</name>
    <dbReference type="NCBI Taxonomy" id="2919597"/>
    <lineage>
        <taxon>Bacteria</taxon>
        <taxon>Pseudomonadati</taxon>
        <taxon>Pseudomonadota</taxon>
        <taxon>Gammaproteobacteria</taxon>
        <taxon>Candidatus Comchoanobacterales</taxon>
        <taxon>Candidatus Comchoanobacteraceae</taxon>
        <taxon>Candidatus Synchoanobacter</taxon>
    </lineage>
</organism>
<evidence type="ECO:0000313" key="1">
    <source>
        <dbReference type="EMBL" id="MCP8352340.1"/>
    </source>
</evidence>
<dbReference type="RefSeq" id="WP_258569446.1">
    <property type="nucleotide sequence ID" value="NZ_JAKUDN010000002.1"/>
</dbReference>
<keyword evidence="2" id="KW-1185">Reference proteome</keyword>
<evidence type="ECO:0000313" key="2">
    <source>
        <dbReference type="Proteomes" id="UP001320768"/>
    </source>
</evidence>
<evidence type="ECO:0008006" key="3">
    <source>
        <dbReference type="Google" id="ProtNLM"/>
    </source>
</evidence>
<comment type="caution">
    <text evidence="1">The sequence shown here is derived from an EMBL/GenBank/DDBJ whole genome shotgun (WGS) entry which is preliminary data.</text>
</comment>
<sequence>MRIENTTPIITSATEVVKNEDVQKLSTITLILSGKLSLKKGGKMLDAKAFDGCSGLQEIELPQSGPSINPQALTPKHLAIII</sequence>
<proteinExistence type="predicted"/>
<dbReference type="EMBL" id="JAKUDN010000002">
    <property type="protein sequence ID" value="MCP8352340.1"/>
    <property type="molecule type" value="Genomic_DNA"/>
</dbReference>
<protein>
    <recommendedName>
        <fullName evidence="3">Leucine-rich repeat domain-containing protein</fullName>
    </recommendedName>
</protein>
<gene>
    <name evidence="1" type="ORF">MKS91_03435</name>
</gene>
<accession>A0ABT1L584</accession>
<name>A0ABT1L584_9GAMM</name>
<reference evidence="1 2" key="1">
    <citation type="journal article" date="2022" name="Nat. Microbiol.">
        <title>The microbiome of a bacterivorous marine choanoflagellate contains a resource-demanding obligate bacterial associate.</title>
        <authorList>
            <person name="Needham D.M."/>
            <person name="Poirier C."/>
            <person name="Bachy C."/>
            <person name="George E.E."/>
            <person name="Wilken S."/>
            <person name="Yung C.C.M."/>
            <person name="Limardo A.J."/>
            <person name="Morando M."/>
            <person name="Sudek L."/>
            <person name="Malmstrom R.R."/>
            <person name="Keeling P.J."/>
            <person name="Santoro A.E."/>
            <person name="Worden A.Z."/>
        </authorList>
    </citation>
    <scope>NUCLEOTIDE SEQUENCE [LARGE SCALE GENOMIC DNA]</scope>
    <source>
        <strain evidence="1 2">Comchoano-2</strain>
    </source>
</reference>